<dbReference type="Proteomes" id="UP000185904">
    <property type="component" value="Unassembled WGS sequence"/>
</dbReference>
<comment type="catalytic activity">
    <reaction evidence="1 7">
        <text>[protein]-peptidylproline (omega=180) = [protein]-peptidylproline (omega=0)</text>
        <dbReference type="Rhea" id="RHEA:16237"/>
        <dbReference type="Rhea" id="RHEA-COMP:10747"/>
        <dbReference type="Rhea" id="RHEA-COMP:10748"/>
        <dbReference type="ChEBI" id="CHEBI:83833"/>
        <dbReference type="ChEBI" id="CHEBI:83834"/>
        <dbReference type="EC" id="5.2.1.8"/>
    </reaction>
</comment>
<evidence type="ECO:0000256" key="2">
    <source>
        <dbReference type="ARBA" id="ARBA00002388"/>
    </source>
</evidence>
<organism evidence="9 10">
    <name type="scientific">Fonsecaea nubica</name>
    <dbReference type="NCBI Taxonomy" id="856822"/>
    <lineage>
        <taxon>Eukaryota</taxon>
        <taxon>Fungi</taxon>
        <taxon>Dikarya</taxon>
        <taxon>Ascomycota</taxon>
        <taxon>Pezizomycotina</taxon>
        <taxon>Eurotiomycetes</taxon>
        <taxon>Chaetothyriomycetidae</taxon>
        <taxon>Chaetothyriales</taxon>
        <taxon>Herpotrichiellaceae</taxon>
        <taxon>Fonsecaea</taxon>
    </lineage>
</organism>
<reference evidence="9 10" key="1">
    <citation type="submission" date="2016-03" db="EMBL/GenBank/DDBJ databases">
        <title>The draft genome sequence of Fonsecaea nubica causative agent of cutaneous subcutaneous infection in human host.</title>
        <authorList>
            <person name="Costa F."/>
            <person name="Sybren D.H."/>
            <person name="Raittz R.T."/>
            <person name="Weiss V.A."/>
            <person name="Leao A.C."/>
            <person name="Gomes R."/>
            <person name="De Souza E.M."/>
            <person name="Pedrosa F.O."/>
            <person name="Steffens M.B."/>
            <person name="Bombassaro A."/>
            <person name="Tadra-Sfeir M.Z."/>
            <person name="Moreno L.F."/>
            <person name="Najafzadeh M.J."/>
            <person name="Felipe M.S."/>
            <person name="Teixeira M."/>
            <person name="Sun J."/>
            <person name="Xi L."/>
            <person name="Castro M.A."/>
            <person name="Vicente V.A."/>
        </authorList>
    </citation>
    <scope>NUCLEOTIDE SEQUENCE [LARGE SCALE GENOMIC DNA]</scope>
    <source>
        <strain evidence="9 10">CBS 269.64</strain>
    </source>
</reference>
<evidence type="ECO:0000256" key="7">
    <source>
        <dbReference type="PROSITE-ProRule" id="PRU00277"/>
    </source>
</evidence>
<gene>
    <name evidence="9" type="ORF">AYO20_01351</name>
</gene>
<dbReference type="AlphaFoldDB" id="A0A178DE43"/>
<dbReference type="GO" id="GO:0005737">
    <property type="term" value="C:cytoplasm"/>
    <property type="evidence" value="ECO:0007669"/>
    <property type="project" value="TreeGrafter"/>
</dbReference>
<comment type="function">
    <text evidence="2">PPIases accelerate the folding of proteins. It catalyzes the cis-trans isomerization of proline imidic peptide bonds in oligopeptides.</text>
</comment>
<dbReference type="GeneID" id="34584775"/>
<keyword evidence="4 7" id="KW-0697">Rotamase</keyword>
<dbReference type="EC" id="5.2.1.8" evidence="3 7"/>
<proteinExistence type="inferred from homology"/>
<evidence type="ECO:0000256" key="1">
    <source>
        <dbReference type="ARBA" id="ARBA00000971"/>
    </source>
</evidence>
<comment type="similarity">
    <text evidence="6">Belongs to the FKBP-type PPIase family. FKBP1 subfamily.</text>
</comment>
<dbReference type="EMBL" id="LVCJ01000005">
    <property type="protein sequence ID" value="OAL39481.1"/>
    <property type="molecule type" value="Genomic_DNA"/>
</dbReference>
<evidence type="ECO:0000313" key="10">
    <source>
        <dbReference type="Proteomes" id="UP000185904"/>
    </source>
</evidence>
<evidence type="ECO:0000256" key="5">
    <source>
        <dbReference type="ARBA" id="ARBA00023235"/>
    </source>
</evidence>
<dbReference type="OrthoDB" id="1902587at2759"/>
<dbReference type="PANTHER" id="PTHR10516:SF443">
    <property type="entry name" value="FK506-BINDING PROTEIN 59-RELATED"/>
    <property type="match status" value="1"/>
</dbReference>
<dbReference type="RefSeq" id="XP_022504493.1">
    <property type="nucleotide sequence ID" value="XM_022639657.1"/>
</dbReference>
<evidence type="ECO:0000256" key="3">
    <source>
        <dbReference type="ARBA" id="ARBA00013194"/>
    </source>
</evidence>
<sequence length="101" mass="11144">MASEFNKKLLSEGNKTDFPKKGDEVIIEYTGWLYDASKPEKEYKGNEFDSSVGRGAFQTQIGVGRVIQGWDHGVVQMSLGEKSRLTIPGDVHLLAINGKKA</sequence>
<protein>
    <recommendedName>
        <fullName evidence="3 7">peptidylprolyl isomerase</fullName>
        <ecNumber evidence="3 7">5.2.1.8</ecNumber>
    </recommendedName>
</protein>
<evidence type="ECO:0000259" key="8">
    <source>
        <dbReference type="PROSITE" id="PS50059"/>
    </source>
</evidence>
<dbReference type="GO" id="GO:0003755">
    <property type="term" value="F:peptidyl-prolyl cis-trans isomerase activity"/>
    <property type="evidence" value="ECO:0007669"/>
    <property type="project" value="UniProtKB-KW"/>
</dbReference>
<dbReference type="PANTHER" id="PTHR10516">
    <property type="entry name" value="PEPTIDYL-PROLYL CIS-TRANS ISOMERASE"/>
    <property type="match status" value="1"/>
</dbReference>
<name>A0A178DE43_9EURO</name>
<dbReference type="PROSITE" id="PS50059">
    <property type="entry name" value="FKBP_PPIASE"/>
    <property type="match status" value="1"/>
</dbReference>
<dbReference type="InterPro" id="IPR050689">
    <property type="entry name" value="FKBP-type_PPIase"/>
</dbReference>
<evidence type="ECO:0000256" key="6">
    <source>
        <dbReference type="ARBA" id="ARBA00038106"/>
    </source>
</evidence>
<dbReference type="Gene3D" id="3.10.50.40">
    <property type="match status" value="1"/>
</dbReference>
<feature type="domain" description="PPIase FKBP-type" evidence="8">
    <location>
        <begin position="22"/>
        <end position="88"/>
    </location>
</feature>
<dbReference type="InterPro" id="IPR001179">
    <property type="entry name" value="PPIase_FKBP_dom"/>
</dbReference>
<evidence type="ECO:0000313" key="9">
    <source>
        <dbReference type="EMBL" id="OAL39481.1"/>
    </source>
</evidence>
<keyword evidence="10" id="KW-1185">Reference proteome</keyword>
<dbReference type="SUPFAM" id="SSF54534">
    <property type="entry name" value="FKBP-like"/>
    <property type="match status" value="1"/>
</dbReference>
<dbReference type="Pfam" id="PF00254">
    <property type="entry name" value="FKBP_C"/>
    <property type="match status" value="1"/>
</dbReference>
<accession>A0A178DE43</accession>
<evidence type="ECO:0000256" key="4">
    <source>
        <dbReference type="ARBA" id="ARBA00023110"/>
    </source>
</evidence>
<keyword evidence="5 7" id="KW-0413">Isomerase</keyword>
<dbReference type="InterPro" id="IPR046357">
    <property type="entry name" value="PPIase_dom_sf"/>
</dbReference>
<comment type="caution">
    <text evidence="9">The sequence shown here is derived from an EMBL/GenBank/DDBJ whole genome shotgun (WGS) entry which is preliminary data.</text>
</comment>